<gene>
    <name evidence="4" type="ORF">LNINA_LOCUS9960</name>
</gene>
<evidence type="ECO:0000256" key="2">
    <source>
        <dbReference type="SAM" id="SignalP"/>
    </source>
</evidence>
<dbReference type="Pfam" id="PF00135">
    <property type="entry name" value="COesterase"/>
    <property type="match status" value="1"/>
</dbReference>
<dbReference type="PANTHER" id="PTHR11559">
    <property type="entry name" value="CARBOXYLESTERASE"/>
    <property type="match status" value="1"/>
</dbReference>
<keyword evidence="2" id="KW-0732">Signal</keyword>
<name>A0AAV1JPE2_9NEOP</name>
<dbReference type="EMBL" id="CAVLEF010000088">
    <property type="protein sequence ID" value="CAK1550764.1"/>
    <property type="molecule type" value="Genomic_DNA"/>
</dbReference>
<keyword evidence="1" id="KW-0325">Glycoprotein</keyword>
<dbReference type="Gene3D" id="3.40.50.1820">
    <property type="entry name" value="alpha/beta hydrolase"/>
    <property type="match status" value="1"/>
</dbReference>
<evidence type="ECO:0000313" key="5">
    <source>
        <dbReference type="Proteomes" id="UP001497472"/>
    </source>
</evidence>
<dbReference type="InterPro" id="IPR050309">
    <property type="entry name" value="Type-B_Carboxylest/Lipase"/>
</dbReference>
<organism evidence="4 5">
    <name type="scientific">Leptosia nina</name>
    <dbReference type="NCBI Taxonomy" id="320188"/>
    <lineage>
        <taxon>Eukaryota</taxon>
        <taxon>Metazoa</taxon>
        <taxon>Ecdysozoa</taxon>
        <taxon>Arthropoda</taxon>
        <taxon>Hexapoda</taxon>
        <taxon>Insecta</taxon>
        <taxon>Pterygota</taxon>
        <taxon>Neoptera</taxon>
        <taxon>Endopterygota</taxon>
        <taxon>Lepidoptera</taxon>
        <taxon>Glossata</taxon>
        <taxon>Ditrysia</taxon>
        <taxon>Papilionoidea</taxon>
        <taxon>Pieridae</taxon>
        <taxon>Pierinae</taxon>
        <taxon>Leptosia</taxon>
    </lineage>
</organism>
<sequence length="576" mass="66612">MLRIFLLCLNTLLVFGESPVVETTHGLISGKVLTTLYEDKEYYGFMGIPFAVPPLDHLRFLPPREIEPWNETLIATKEKPACVQFNNDIKKKQPLGVYGSEDCLYLDIFTPNIDRSKRAVIVHLFSDRLHNSYNKSKDFIPDFFIEEDVVVVTPSHRLGVLGFLSFEDEVLPGNAGLLDLYTALKWISKNIDRFGGDPERVTLMGSQGGAAAVDLLIHSKAKELFNSAILQSGTSLTSMFLQEKVRERALRLGELLEIPSSKSEKLLKELQDIPPSELFTNELRAMPDDFNKDSQRSLLPFGPIVEKNPDGFLSKYPEDVEEKINIPIMVGFNSREGLELSLHYLLQPNFLGALNKDFPVILPKRLKFNFDPVHDTYTEAAQEIKKFYFKKDKFSSRSAPEFITYIGDIINGYAINTMVQKYAKKNTVYYYHFDYYSNLNRNKNNILKLSQINEGTWGAAMGDELCYLFKCPEFKKEYLKYKDLESEEWKMQKTLVQIWTNFAKHGNPTPANNNPLEIEWPKYDLEIKQYLNFGKNIEIKKNILKERFEFWDNFIRKWERRTVNGVVSLKNKNDEL</sequence>
<dbReference type="InterPro" id="IPR019819">
    <property type="entry name" value="Carboxylesterase_B_CS"/>
</dbReference>
<dbReference type="Proteomes" id="UP001497472">
    <property type="component" value="Unassembled WGS sequence"/>
</dbReference>
<feature type="signal peptide" evidence="2">
    <location>
        <begin position="1"/>
        <end position="16"/>
    </location>
</feature>
<accession>A0AAV1JPE2</accession>
<proteinExistence type="predicted"/>
<dbReference type="SUPFAM" id="SSF53474">
    <property type="entry name" value="alpha/beta-Hydrolases"/>
    <property type="match status" value="1"/>
</dbReference>
<evidence type="ECO:0000313" key="4">
    <source>
        <dbReference type="EMBL" id="CAK1550764.1"/>
    </source>
</evidence>
<evidence type="ECO:0000259" key="3">
    <source>
        <dbReference type="Pfam" id="PF00135"/>
    </source>
</evidence>
<keyword evidence="5" id="KW-1185">Reference proteome</keyword>
<protein>
    <recommendedName>
        <fullName evidence="3">Carboxylesterase type B domain-containing protein</fullName>
    </recommendedName>
</protein>
<dbReference type="AlphaFoldDB" id="A0AAV1JPE2"/>
<dbReference type="PROSITE" id="PS00941">
    <property type="entry name" value="CARBOXYLESTERASE_B_2"/>
    <property type="match status" value="1"/>
</dbReference>
<reference evidence="4 5" key="1">
    <citation type="submission" date="2023-11" db="EMBL/GenBank/DDBJ databases">
        <authorList>
            <person name="Okamura Y."/>
        </authorList>
    </citation>
    <scope>NUCLEOTIDE SEQUENCE [LARGE SCALE GENOMIC DNA]</scope>
</reference>
<dbReference type="InterPro" id="IPR029058">
    <property type="entry name" value="AB_hydrolase_fold"/>
</dbReference>
<comment type="caution">
    <text evidence="4">The sequence shown here is derived from an EMBL/GenBank/DDBJ whole genome shotgun (WGS) entry which is preliminary data.</text>
</comment>
<evidence type="ECO:0000256" key="1">
    <source>
        <dbReference type="ARBA" id="ARBA00023180"/>
    </source>
</evidence>
<dbReference type="InterPro" id="IPR002018">
    <property type="entry name" value="CarbesteraseB"/>
</dbReference>
<feature type="domain" description="Carboxylesterase type B" evidence="3">
    <location>
        <begin position="18"/>
        <end position="551"/>
    </location>
</feature>
<feature type="chain" id="PRO_5043326179" description="Carboxylesterase type B domain-containing protein" evidence="2">
    <location>
        <begin position="17"/>
        <end position="576"/>
    </location>
</feature>